<dbReference type="EMBL" id="CP047897">
    <property type="protein sequence ID" value="QHL88040.1"/>
    <property type="molecule type" value="Genomic_DNA"/>
</dbReference>
<dbReference type="InterPro" id="IPR001087">
    <property type="entry name" value="GDSL"/>
</dbReference>
<dbReference type="GO" id="GO:0016788">
    <property type="term" value="F:hydrolase activity, acting on ester bonds"/>
    <property type="evidence" value="ECO:0007669"/>
    <property type="project" value="InterPro"/>
</dbReference>
<protein>
    <submittedName>
        <fullName evidence="2">G-D-S-L family lipolytic protein</fullName>
    </submittedName>
</protein>
<dbReference type="Gene3D" id="3.40.50.1110">
    <property type="entry name" value="SGNH hydrolase"/>
    <property type="match status" value="1"/>
</dbReference>
<dbReference type="PROSITE" id="PS51257">
    <property type="entry name" value="PROKAR_LIPOPROTEIN"/>
    <property type="match status" value="1"/>
</dbReference>
<accession>A0A6P1NYC2</accession>
<evidence type="ECO:0000256" key="1">
    <source>
        <dbReference type="SAM" id="SignalP"/>
    </source>
</evidence>
<dbReference type="Pfam" id="PF00657">
    <property type="entry name" value="Lipase_GDSL"/>
    <property type="match status" value="1"/>
</dbReference>
<feature type="signal peptide" evidence="1">
    <location>
        <begin position="1"/>
        <end position="23"/>
    </location>
</feature>
<dbReference type="SUPFAM" id="SSF52266">
    <property type="entry name" value="SGNH hydrolase"/>
    <property type="match status" value="1"/>
</dbReference>
<reference evidence="2 3" key="1">
    <citation type="submission" date="2020-01" db="EMBL/GenBank/DDBJ databases">
        <authorList>
            <person name="Kim M."/>
        </authorList>
    </citation>
    <scope>NUCLEOTIDE SEQUENCE [LARGE SCALE GENOMIC DNA]</scope>
    <source>
        <strain evidence="2 3">BT10</strain>
    </source>
</reference>
<organism evidence="2 3">
    <name type="scientific">Nibribacter ruber</name>
    <dbReference type="NCBI Taxonomy" id="2698458"/>
    <lineage>
        <taxon>Bacteria</taxon>
        <taxon>Pseudomonadati</taxon>
        <taxon>Bacteroidota</taxon>
        <taxon>Cytophagia</taxon>
        <taxon>Cytophagales</taxon>
        <taxon>Hymenobacteraceae</taxon>
        <taxon>Nibribacter</taxon>
    </lineage>
</organism>
<dbReference type="KEGG" id="nib:GU926_11600"/>
<dbReference type="AlphaFoldDB" id="A0A6P1NYC2"/>
<feature type="chain" id="PRO_5026854621" evidence="1">
    <location>
        <begin position="24"/>
        <end position="436"/>
    </location>
</feature>
<name>A0A6P1NYC2_9BACT</name>
<sequence>MNMKNLLHKLGAVAFLTSSLLFAGCDPEFEEDRTFSAGSLDLSKYVAVGNSLTAGYQDGGLYLEGQRNSYPNILANQFSLVGGGGFTQPLFTEEQKNGSGYLKLTGFSSSGLPTTAPVTTNLAIRGMGADNKTPLYTKFTGEVQNLGVPGIKMVDVTTAGYGYNNPLGFNPFYERLLSDQVAPTGALLPYVNKVESVKATFFTMWLGNNDVLGYATSGGIAAISSETAFQTALDAMVAKLPAQGVIINIPDVTAVPFFTTKATAGIMAQAQAANAKLYITMGDGTVREAKAADYVLLTSTVGTPEAVPGIPQQIPHGFSPFNPLKNQEVLDENEVTAVKTATTSFNAKLRAAATAKNVAFSDMNAYFNAIKAGFSLNGVNYSPAFITGNLFSLDGVHLTPRGYAIVANEIIKAINTKYSSTIPTIDVTLFRAVLIP</sequence>
<keyword evidence="1" id="KW-0732">Signal</keyword>
<evidence type="ECO:0000313" key="3">
    <source>
        <dbReference type="Proteomes" id="UP000464214"/>
    </source>
</evidence>
<proteinExistence type="predicted"/>
<gene>
    <name evidence="2" type="ORF">GU926_11600</name>
</gene>
<keyword evidence="3" id="KW-1185">Reference proteome</keyword>
<dbReference type="Proteomes" id="UP000464214">
    <property type="component" value="Chromosome"/>
</dbReference>
<evidence type="ECO:0000313" key="2">
    <source>
        <dbReference type="EMBL" id="QHL88040.1"/>
    </source>
</evidence>
<dbReference type="InterPro" id="IPR036514">
    <property type="entry name" value="SGNH_hydro_sf"/>
</dbReference>